<dbReference type="AlphaFoldDB" id="A0A0F9C654"/>
<sequence>MEFQRILRKSSPRTLNTEQGALIQFPGGGIGMVIQSSDVSRGANDYSVVILSGKVDRIGNVRHCMRSYDRERVNIDIIEAIKYTEVTS</sequence>
<comment type="caution">
    <text evidence="1">The sequence shown here is derived from an EMBL/GenBank/DDBJ whole genome shotgun (WGS) entry which is preliminary data.</text>
</comment>
<organism evidence="1">
    <name type="scientific">marine sediment metagenome</name>
    <dbReference type="NCBI Taxonomy" id="412755"/>
    <lineage>
        <taxon>unclassified sequences</taxon>
        <taxon>metagenomes</taxon>
        <taxon>ecological metagenomes</taxon>
    </lineage>
</organism>
<accession>A0A0F9C654</accession>
<dbReference type="EMBL" id="LAZR01048346">
    <property type="protein sequence ID" value="KKK92146.1"/>
    <property type="molecule type" value="Genomic_DNA"/>
</dbReference>
<evidence type="ECO:0000313" key="1">
    <source>
        <dbReference type="EMBL" id="KKK92146.1"/>
    </source>
</evidence>
<protein>
    <submittedName>
        <fullName evidence="1">Uncharacterized protein</fullName>
    </submittedName>
</protein>
<gene>
    <name evidence="1" type="ORF">LCGC14_2705880</name>
</gene>
<proteinExistence type="predicted"/>
<reference evidence="1" key="1">
    <citation type="journal article" date="2015" name="Nature">
        <title>Complex archaea that bridge the gap between prokaryotes and eukaryotes.</title>
        <authorList>
            <person name="Spang A."/>
            <person name="Saw J.H."/>
            <person name="Jorgensen S.L."/>
            <person name="Zaremba-Niedzwiedzka K."/>
            <person name="Martijn J."/>
            <person name="Lind A.E."/>
            <person name="van Eijk R."/>
            <person name="Schleper C."/>
            <person name="Guy L."/>
            <person name="Ettema T.J."/>
        </authorList>
    </citation>
    <scope>NUCLEOTIDE SEQUENCE</scope>
</reference>
<name>A0A0F9C654_9ZZZZ</name>